<evidence type="ECO:0000259" key="2">
    <source>
        <dbReference type="Pfam" id="PF00248"/>
    </source>
</evidence>
<feature type="domain" description="NADP-dependent oxidoreductase" evidence="2">
    <location>
        <begin position="26"/>
        <end position="302"/>
    </location>
</feature>
<dbReference type="EMBL" id="JAAAJA010001288">
    <property type="protein sequence ID" value="KAG0247624.1"/>
    <property type="molecule type" value="Genomic_DNA"/>
</dbReference>
<dbReference type="SUPFAM" id="SSF51430">
    <property type="entry name" value="NAD(P)-linked oxidoreductase"/>
    <property type="match status" value="1"/>
</dbReference>
<protein>
    <recommendedName>
        <fullName evidence="2">NADP-dependent oxidoreductase domain-containing protein</fullName>
    </recommendedName>
</protein>
<dbReference type="Pfam" id="PF00248">
    <property type="entry name" value="Aldo_ket_red"/>
    <property type="match status" value="1"/>
</dbReference>
<dbReference type="PANTHER" id="PTHR43364">
    <property type="entry name" value="NADH-SPECIFIC METHYLGLYOXAL REDUCTASE-RELATED"/>
    <property type="match status" value="1"/>
</dbReference>
<sequence length="326" mass="36859">MTLGLEKTNSETSTVRVRGIENIKPFLDVFHAHGHDELDTARIYCNGDTEEALGQLPMDSFKIATKVWPAFPRAHGPENIKRTFHESLTALKAKKIDIFYLHAPDYTTPFEETIKAVDELYREGLFERFGLSNFAAWQVALIYQLCKQNGYVLPTVYQGMYNAITRDVVRELFPCLKAFNIAFYAYNPIAGGLLSGRYNFDDVEGHGGRFDTKTGFGKIYRERYGNSFFFESVKNLDKVAKEHNLALLEASLRWMTHHSGLNANDGVIIGASSIDHLKQNLSYLEKGPLPQKMVDAFDEAWEHSKVACPSYFKTADNVKGMLSSSK</sequence>
<comment type="caution">
    <text evidence="3">The sequence shown here is derived from an EMBL/GenBank/DDBJ whole genome shotgun (WGS) entry which is preliminary data.</text>
</comment>
<dbReference type="PANTHER" id="PTHR43364:SF4">
    <property type="entry name" value="NAD(P)-LINKED OXIDOREDUCTASE SUPERFAMILY PROTEIN"/>
    <property type="match status" value="1"/>
</dbReference>
<reference evidence="3" key="1">
    <citation type="journal article" date="2020" name="Fungal Divers.">
        <title>Resolving the Mortierellaceae phylogeny through synthesis of multi-gene phylogenetics and phylogenomics.</title>
        <authorList>
            <person name="Vandepol N."/>
            <person name="Liber J."/>
            <person name="Desiro A."/>
            <person name="Na H."/>
            <person name="Kennedy M."/>
            <person name="Barry K."/>
            <person name="Grigoriev I.V."/>
            <person name="Miller A.N."/>
            <person name="O'Donnell K."/>
            <person name="Stajich J.E."/>
            <person name="Bonito G."/>
        </authorList>
    </citation>
    <scope>NUCLEOTIDE SEQUENCE</scope>
    <source>
        <strain evidence="3">KOD948</strain>
    </source>
</reference>
<dbReference type="Proteomes" id="UP000726737">
    <property type="component" value="Unassembled WGS sequence"/>
</dbReference>
<keyword evidence="4" id="KW-1185">Reference proteome</keyword>
<dbReference type="InterPro" id="IPR036812">
    <property type="entry name" value="NAD(P)_OxRdtase_dom_sf"/>
</dbReference>
<keyword evidence="1" id="KW-0560">Oxidoreductase</keyword>
<dbReference type="GO" id="GO:0016491">
    <property type="term" value="F:oxidoreductase activity"/>
    <property type="evidence" value="ECO:0007669"/>
    <property type="project" value="UniProtKB-KW"/>
</dbReference>
<dbReference type="AlphaFoldDB" id="A0A9P6PH51"/>
<dbReference type="InterPro" id="IPR050523">
    <property type="entry name" value="AKR_Detox_Biosynth"/>
</dbReference>
<organism evidence="3 4">
    <name type="scientific">Mortierella polycephala</name>
    <dbReference type="NCBI Taxonomy" id="41804"/>
    <lineage>
        <taxon>Eukaryota</taxon>
        <taxon>Fungi</taxon>
        <taxon>Fungi incertae sedis</taxon>
        <taxon>Mucoromycota</taxon>
        <taxon>Mortierellomycotina</taxon>
        <taxon>Mortierellomycetes</taxon>
        <taxon>Mortierellales</taxon>
        <taxon>Mortierellaceae</taxon>
        <taxon>Mortierella</taxon>
    </lineage>
</organism>
<dbReference type="CDD" id="cd19075">
    <property type="entry name" value="AKR_AKR7A1-5"/>
    <property type="match status" value="1"/>
</dbReference>
<evidence type="ECO:0000313" key="3">
    <source>
        <dbReference type="EMBL" id="KAG0247624.1"/>
    </source>
</evidence>
<proteinExistence type="predicted"/>
<name>A0A9P6PH51_9FUNG</name>
<dbReference type="Gene3D" id="3.20.20.100">
    <property type="entry name" value="NADP-dependent oxidoreductase domain"/>
    <property type="match status" value="1"/>
</dbReference>
<dbReference type="InterPro" id="IPR023210">
    <property type="entry name" value="NADP_OxRdtase_dom"/>
</dbReference>
<dbReference type="OrthoDB" id="2310150at2759"/>
<gene>
    <name evidence="3" type="ORF">BG011_001147</name>
</gene>
<evidence type="ECO:0000313" key="4">
    <source>
        <dbReference type="Proteomes" id="UP000726737"/>
    </source>
</evidence>
<accession>A0A9P6PH51</accession>
<evidence type="ECO:0000256" key="1">
    <source>
        <dbReference type="ARBA" id="ARBA00023002"/>
    </source>
</evidence>